<dbReference type="Gene3D" id="1.10.443.10">
    <property type="entry name" value="Intergrase catalytic core"/>
    <property type="match status" value="1"/>
</dbReference>
<dbReference type="RefSeq" id="WP_229822795.1">
    <property type="nucleotide sequence ID" value="NZ_BMRW01000013.1"/>
</dbReference>
<name>A0A7W7LGZ0_STRNE</name>
<evidence type="ECO:0000256" key="1">
    <source>
        <dbReference type="ARBA" id="ARBA00023172"/>
    </source>
</evidence>
<proteinExistence type="predicted"/>
<dbReference type="InterPro" id="IPR013762">
    <property type="entry name" value="Integrase-like_cat_sf"/>
</dbReference>
<evidence type="ECO:0000313" key="2">
    <source>
        <dbReference type="EMBL" id="MBB4889859.1"/>
    </source>
</evidence>
<sequence>MIGQHAPGLALASISPFAGADVFREAGWTEANGFTGPRFDDDVWDLSGIQGRPQQFRRYELVWDFTEITNPRWRLVAKEFLLACWAPTHPVVAHLARAYRTPRALGTCSRLKFTLFGWLNWLSQHGITSLREVTQEHCDRYLALRSTIRDKRGQRLRDASAGSKQTLVSTIMDLAFYGDLFSSDRYEPDLEPWRFASPSVVAGSPKTAENKTQPVPELILQPLLAACLYIVDSLGPHLTSLLHQVRDRPPRKGGPFRRRPTHTDLSLALDEHRLSREPLVELTDCRLQTRLSAGWSPEDPLIRVSLTALATRAGCREFRSAMLTPALRTHAEETLRAVGLAKPWGQDAPAVPRADTQELVPWTVPLHTREVLELVSMARQATLVITALVSGMRRSELCELLIGCRRTLETAPGMVRHSLASKIIKGKELGGVADEWIVLKEVHQAIALAEDLHDDPRCGESLFGAFAWEYANSLRAWVNGAGGRRLGLAPIPEGKVNLRMLRRTLAMEVAYRPNGMLAAKIALKHVSVVTTEGYAARPGGAQAKLLAEINLHEQDRNTSLALAEFRHYQQGIMPAGPGAQDLIRFFAHVDDQITQHTTASPHVRSGDQDVRNLLAKRADTLHLSSANYCWFADPSKALCLKLAGTPNARKPLAGMCDSARCPQATHHPGHRPVWAEAVSQTTIFLGSLSRPQKGERIRLQAELDRAQRVLDEIDNASGRTPDEESHADH</sequence>
<accession>A0A7W7LGZ0</accession>
<dbReference type="GO" id="GO:0015074">
    <property type="term" value="P:DNA integration"/>
    <property type="evidence" value="ECO:0007669"/>
    <property type="project" value="InterPro"/>
</dbReference>
<protein>
    <submittedName>
        <fullName evidence="2">Integrase</fullName>
    </submittedName>
</protein>
<dbReference type="Proteomes" id="UP000556436">
    <property type="component" value="Unassembled WGS sequence"/>
</dbReference>
<dbReference type="GO" id="GO:0003677">
    <property type="term" value="F:DNA binding"/>
    <property type="evidence" value="ECO:0007669"/>
    <property type="project" value="InterPro"/>
</dbReference>
<organism evidence="2 3">
    <name type="scientific">Streptomyces netropsis</name>
    <name type="common">Streptoverticillium netropsis</name>
    <dbReference type="NCBI Taxonomy" id="55404"/>
    <lineage>
        <taxon>Bacteria</taxon>
        <taxon>Bacillati</taxon>
        <taxon>Actinomycetota</taxon>
        <taxon>Actinomycetes</taxon>
        <taxon>Kitasatosporales</taxon>
        <taxon>Streptomycetaceae</taxon>
        <taxon>Streptomyces</taxon>
    </lineage>
</organism>
<keyword evidence="1" id="KW-0233">DNA recombination</keyword>
<dbReference type="AlphaFoldDB" id="A0A7W7LGZ0"/>
<gene>
    <name evidence="2" type="ORF">FHS38_005935</name>
</gene>
<dbReference type="GO" id="GO:0006310">
    <property type="term" value="P:DNA recombination"/>
    <property type="evidence" value="ECO:0007669"/>
    <property type="project" value="UniProtKB-KW"/>
</dbReference>
<dbReference type="EMBL" id="JACHJG010000015">
    <property type="protein sequence ID" value="MBB4889859.1"/>
    <property type="molecule type" value="Genomic_DNA"/>
</dbReference>
<dbReference type="SUPFAM" id="SSF56349">
    <property type="entry name" value="DNA breaking-rejoining enzymes"/>
    <property type="match status" value="1"/>
</dbReference>
<comment type="caution">
    <text evidence="2">The sequence shown here is derived from an EMBL/GenBank/DDBJ whole genome shotgun (WGS) entry which is preliminary data.</text>
</comment>
<evidence type="ECO:0000313" key="3">
    <source>
        <dbReference type="Proteomes" id="UP000556436"/>
    </source>
</evidence>
<dbReference type="InterPro" id="IPR011010">
    <property type="entry name" value="DNA_brk_join_enz"/>
</dbReference>
<reference evidence="2 3" key="1">
    <citation type="submission" date="2020-08" db="EMBL/GenBank/DDBJ databases">
        <title>Genomic Encyclopedia of Type Strains, Phase III (KMG-III): the genomes of soil and plant-associated and newly described type strains.</title>
        <authorList>
            <person name="Whitman W."/>
        </authorList>
    </citation>
    <scope>NUCLEOTIDE SEQUENCE [LARGE SCALE GENOMIC DNA]</scope>
    <source>
        <strain evidence="2 3">CECT 3265</strain>
    </source>
</reference>
<keyword evidence="3" id="KW-1185">Reference proteome</keyword>